<dbReference type="Proteomes" id="UP000708208">
    <property type="component" value="Unassembled WGS sequence"/>
</dbReference>
<accession>A0A8J2KEE8</accession>
<protein>
    <recommendedName>
        <fullName evidence="10 11">Mannosyl-oligosaccharide glucosidase</fullName>
        <ecNumber evidence="10 11">3.2.1.106</ecNumber>
    </recommendedName>
</protein>
<evidence type="ECO:0000256" key="3">
    <source>
        <dbReference type="ARBA" id="ARBA00022801"/>
    </source>
</evidence>
<evidence type="ECO:0000256" key="1">
    <source>
        <dbReference type="ARBA" id="ARBA00004648"/>
    </source>
</evidence>
<dbReference type="AlphaFoldDB" id="A0A8J2KEE8"/>
<comment type="function">
    <text evidence="11">Cleaves the distal alpha 1,2-linked glucose residue from the Glc(3)Man(9)GlcNAc(2) oligosaccharide precursor.</text>
</comment>
<evidence type="ECO:0000256" key="2">
    <source>
        <dbReference type="ARBA" id="ARBA00022692"/>
    </source>
</evidence>
<evidence type="ECO:0000256" key="9">
    <source>
        <dbReference type="ARBA" id="ARBA00023295"/>
    </source>
</evidence>
<dbReference type="GO" id="GO:0004573">
    <property type="term" value="F:Glc3Man9GlcNAc2 oligosaccharide glucosidase activity"/>
    <property type="evidence" value="ECO:0007669"/>
    <property type="project" value="UniProtKB-UniRule"/>
</dbReference>
<dbReference type="PANTHER" id="PTHR10412:SF11">
    <property type="entry name" value="MANNOSYL-OLIGOSACCHARIDE GLUCOSIDASE"/>
    <property type="match status" value="1"/>
</dbReference>
<evidence type="ECO:0000259" key="13">
    <source>
        <dbReference type="Pfam" id="PF03200"/>
    </source>
</evidence>
<feature type="region of interest" description="Disordered" evidence="12">
    <location>
        <begin position="1"/>
        <end position="55"/>
    </location>
</feature>
<keyword evidence="5" id="KW-0735">Signal-anchor</keyword>
<dbReference type="Pfam" id="PF16923">
    <property type="entry name" value="Glyco_hydro_63N"/>
    <property type="match status" value="1"/>
</dbReference>
<keyword evidence="3 11" id="KW-0378">Hydrolase</keyword>
<keyword evidence="7 11" id="KW-0472">Membrane</keyword>
<feature type="transmembrane region" description="Helical" evidence="11">
    <location>
        <begin position="68"/>
        <end position="87"/>
    </location>
</feature>
<keyword evidence="8" id="KW-0325">Glycoprotein</keyword>
<evidence type="ECO:0000256" key="11">
    <source>
        <dbReference type="RuleBase" id="RU368089"/>
    </source>
</evidence>
<feature type="domain" description="Glycosyl hydrolase family 63 N-terminal" evidence="14">
    <location>
        <begin position="115"/>
        <end position="284"/>
    </location>
</feature>
<keyword evidence="2 11" id="KW-0812">Transmembrane</keyword>
<evidence type="ECO:0000256" key="7">
    <source>
        <dbReference type="ARBA" id="ARBA00023136"/>
    </source>
</evidence>
<evidence type="ECO:0000256" key="10">
    <source>
        <dbReference type="ARBA" id="ARBA00038888"/>
    </source>
</evidence>
<comment type="similarity">
    <text evidence="11">Belongs to the glycosyl hydrolase 63 family.</text>
</comment>
<evidence type="ECO:0000256" key="6">
    <source>
        <dbReference type="ARBA" id="ARBA00022989"/>
    </source>
</evidence>
<dbReference type="EC" id="3.2.1.106" evidence="10 11"/>
<dbReference type="GO" id="GO:0005789">
    <property type="term" value="C:endoplasmic reticulum membrane"/>
    <property type="evidence" value="ECO:0007669"/>
    <property type="project" value="UniProtKB-SubCell"/>
</dbReference>
<organism evidence="15 16">
    <name type="scientific">Allacma fusca</name>
    <dbReference type="NCBI Taxonomy" id="39272"/>
    <lineage>
        <taxon>Eukaryota</taxon>
        <taxon>Metazoa</taxon>
        <taxon>Ecdysozoa</taxon>
        <taxon>Arthropoda</taxon>
        <taxon>Hexapoda</taxon>
        <taxon>Collembola</taxon>
        <taxon>Symphypleona</taxon>
        <taxon>Sminthuridae</taxon>
        <taxon>Allacma</taxon>
    </lineage>
</organism>
<keyword evidence="16" id="KW-1185">Reference proteome</keyword>
<dbReference type="Pfam" id="PF03200">
    <property type="entry name" value="Glyco_hydro_63"/>
    <property type="match status" value="1"/>
</dbReference>
<gene>
    <name evidence="15" type="ORF">AFUS01_LOCUS22096</name>
</gene>
<dbReference type="InterPro" id="IPR031335">
    <property type="entry name" value="Glyco_hydro_63_C"/>
</dbReference>
<dbReference type="PANTHER" id="PTHR10412">
    <property type="entry name" value="MANNOSYL-OLIGOSACCHARIDE GLUCOSIDASE"/>
    <property type="match status" value="1"/>
</dbReference>
<sequence>MARNRTNPGKGSSKKKVVKQSSQEGSTNEVEPPVQRPKEIRSQRSRREAQNGVPRSVAATEGLKYNKFTFSAVVVALVSFVAYYGYLGYLETRIYTPLAEEKVVEKTGVDVPDRFWGSYRSGVYFGMKHRSPKSLLTGMMWMLPSQMRPRNPGLRHLCQQDDNLRSYGWVEHDGINFGVQEIFDNDIKLTTSFVKRSGGSNGGDWTARISVQPLVDVEDARDISDEIVLSFYAALEPGLEGTLDAERQGDSLNALHGNTSQLGSFIIRFLSGNGVLQSSHLVTKVRSVNEISHATLSSMGSKRINGKWIYVLNNHNVPKEPGQPNLFVHQVHAKGPFTMEIVYETASFFNRPSMLEGEAYTEALNSHRDEFHRKFETTFHLKAKGFNSTAIQFAQAALSNMVGGIGYFHGTSKVQSIHNSAPVPYWAASLYASVPSRSFFPRGFLWDEGFHLLLVNKWNPEISVDIISHWLDLMNTEGWIPREEILGEEALIRVPDEFVVQRNDVANPPTLLLALHDMLTRHRDWLLKNHKFTLYRMWPRLTAWYHWLNRTQIGELPSTYRWRGRNSTTKRELNPKTLASGLDDYPRASHPTELERHLDLRCWMAVASVLMADLADLLGYDRSKYLATHKALTDPDLLDSLHWSNELNSYADYGLHSTKTVLKRISKPDSEFSHHHHVEKERVTLIPPKYGFVNVFGYISLFPMLLQILTPNSEKLIAMLNKIQDSNLLWTPYGLRSIAATAPFYNTRNTEHDPPYWRGPIWININFLALKSLKYYSTEGKGAVAILSKEKYTKLRENVIENIMRQYYKTGYIWEQYNDANGDGKGCRPFTGWSALVVLIMSEEY</sequence>
<keyword evidence="4 11" id="KW-0256">Endoplasmic reticulum</keyword>
<feature type="domain" description="Glycosyl hydrolase family 63 C-terminal" evidence="13">
    <location>
        <begin position="356"/>
        <end position="843"/>
    </location>
</feature>
<proteinExistence type="inferred from homology"/>
<dbReference type="GO" id="GO:0006487">
    <property type="term" value="P:protein N-linked glycosylation"/>
    <property type="evidence" value="ECO:0007669"/>
    <property type="project" value="UniProtKB-UniRule"/>
</dbReference>
<name>A0A8J2KEE8_9HEXA</name>
<evidence type="ECO:0000259" key="14">
    <source>
        <dbReference type="Pfam" id="PF16923"/>
    </source>
</evidence>
<feature type="compositionally biased region" description="Basic and acidic residues" evidence="12">
    <location>
        <begin position="36"/>
        <end position="49"/>
    </location>
</feature>
<evidence type="ECO:0000313" key="16">
    <source>
        <dbReference type="Proteomes" id="UP000708208"/>
    </source>
</evidence>
<keyword evidence="6 11" id="KW-1133">Transmembrane helix</keyword>
<dbReference type="InterPro" id="IPR031631">
    <property type="entry name" value="Glyco_hydro_63N"/>
</dbReference>
<evidence type="ECO:0000313" key="15">
    <source>
        <dbReference type="EMBL" id="CAG7733666.1"/>
    </source>
</evidence>
<dbReference type="InterPro" id="IPR004888">
    <property type="entry name" value="Glycoside_hydrolase_63"/>
</dbReference>
<keyword evidence="9 11" id="KW-0326">Glycosidase</keyword>
<comment type="subcellular location">
    <subcellularLocation>
        <location evidence="1 11">Endoplasmic reticulum membrane</location>
        <topology evidence="1 11">Single-pass type II membrane protein</topology>
    </subcellularLocation>
</comment>
<evidence type="ECO:0000256" key="12">
    <source>
        <dbReference type="SAM" id="MobiDB-lite"/>
    </source>
</evidence>
<evidence type="ECO:0000256" key="4">
    <source>
        <dbReference type="ARBA" id="ARBA00022824"/>
    </source>
</evidence>
<comment type="catalytic activity">
    <reaction evidence="11">
        <text>N(4)-(alpha-D-Glc-(1-&gt;2)-alpha-D-Glc-(1-&gt;3)-alpha-D-Glc-(1-&gt;3)-alpha-D-Man-(1-&gt;2)-alpha-D-Man-(1-&gt;2)-alpha-D-Man-(1-&gt;3)-[alpha-D-Man-(1-&gt;2)-alpha-D-Man-(1-&gt;3)-[alpha-D-Man-(1-&gt;2)-alpha-D-Man-(1-&gt;6)]-alpha-D-Man-(1-&gt;6)]-beta-D-Man-(1-&gt;4)-beta-D-GlcNAc-(1-&gt;4)-beta-D-GlcNAc)-L-asparaginyl-[protein] + H2O = N(4)-(alpha-D-Glc-(1-&gt;3)-alpha-D-Glc-(1-&gt;3)-alpha-D-Man-(1-&gt;2)-alpha-D-Man-(1-&gt;2)-alpha-D-Man-(1-&gt;3)-[alpha-D-Man-(1-&gt;2)-alpha-D-Man-(1-&gt;3)-[alpha-D-Man-(1-&gt;2)-alpha-D-Man-(1-&gt;6)]-alpha-D-Man-(1-&gt;6)]-beta-D-Man-(1-&gt;4)-beta-D-GlcNAc-(1-&gt;4)-beta-D-GlcNAc)-L-asparaginyl-[protein] + beta-D-glucose</text>
        <dbReference type="Rhea" id="RHEA:55988"/>
        <dbReference type="Rhea" id="RHEA-COMP:12806"/>
        <dbReference type="Rhea" id="RHEA-COMP:14355"/>
        <dbReference type="ChEBI" id="CHEBI:15377"/>
        <dbReference type="ChEBI" id="CHEBI:15903"/>
        <dbReference type="ChEBI" id="CHEBI:59082"/>
        <dbReference type="ChEBI" id="CHEBI:132537"/>
        <dbReference type="EC" id="3.2.1.106"/>
    </reaction>
</comment>
<reference evidence="15" key="1">
    <citation type="submission" date="2021-06" db="EMBL/GenBank/DDBJ databases">
        <authorList>
            <person name="Hodson N. C."/>
            <person name="Mongue J. A."/>
            <person name="Jaron S. K."/>
        </authorList>
    </citation>
    <scope>NUCLEOTIDE SEQUENCE</scope>
</reference>
<evidence type="ECO:0000256" key="5">
    <source>
        <dbReference type="ARBA" id="ARBA00022968"/>
    </source>
</evidence>
<dbReference type="GO" id="GO:0009311">
    <property type="term" value="P:oligosaccharide metabolic process"/>
    <property type="evidence" value="ECO:0007669"/>
    <property type="project" value="UniProtKB-UniRule"/>
</dbReference>
<comment type="caution">
    <text evidence="15">The sequence shown here is derived from an EMBL/GenBank/DDBJ whole genome shotgun (WGS) entry which is preliminary data.</text>
</comment>
<dbReference type="OrthoDB" id="410058at2759"/>
<evidence type="ECO:0000256" key="8">
    <source>
        <dbReference type="ARBA" id="ARBA00023180"/>
    </source>
</evidence>
<dbReference type="EMBL" id="CAJVCH010253254">
    <property type="protein sequence ID" value="CAG7733666.1"/>
    <property type="molecule type" value="Genomic_DNA"/>
</dbReference>